<keyword evidence="2" id="KW-0396">Initiation factor</keyword>
<dbReference type="GO" id="GO:0032790">
    <property type="term" value="P:ribosome disassembly"/>
    <property type="evidence" value="ECO:0007669"/>
    <property type="project" value="TreeGrafter"/>
</dbReference>
<dbReference type="GO" id="GO:0005739">
    <property type="term" value="C:mitochondrion"/>
    <property type="evidence" value="ECO:0007669"/>
    <property type="project" value="UniProtKB-SubCell"/>
</dbReference>
<keyword evidence="3" id="KW-0648">Protein biosynthesis</keyword>
<organism evidence="7 8">
    <name type="scientific">Ascobolus immersus RN42</name>
    <dbReference type="NCBI Taxonomy" id="1160509"/>
    <lineage>
        <taxon>Eukaryota</taxon>
        <taxon>Fungi</taxon>
        <taxon>Dikarya</taxon>
        <taxon>Ascomycota</taxon>
        <taxon>Pezizomycotina</taxon>
        <taxon>Pezizomycetes</taxon>
        <taxon>Pezizales</taxon>
        <taxon>Ascobolaceae</taxon>
        <taxon>Ascobolus</taxon>
    </lineage>
</organism>
<dbReference type="Gene3D" id="3.30.110.10">
    <property type="entry name" value="Translation initiation factor 3 (IF-3), C-terminal domain"/>
    <property type="match status" value="1"/>
</dbReference>
<evidence type="ECO:0000256" key="5">
    <source>
        <dbReference type="SAM" id="MobiDB-lite"/>
    </source>
</evidence>
<keyword evidence="8" id="KW-1185">Reference proteome</keyword>
<feature type="region of interest" description="Disordered" evidence="5">
    <location>
        <begin position="290"/>
        <end position="316"/>
    </location>
</feature>
<evidence type="ECO:0000256" key="2">
    <source>
        <dbReference type="ARBA" id="ARBA00022540"/>
    </source>
</evidence>
<evidence type="ECO:0000259" key="6">
    <source>
        <dbReference type="Pfam" id="PF00707"/>
    </source>
</evidence>
<dbReference type="GO" id="GO:0003743">
    <property type="term" value="F:translation initiation factor activity"/>
    <property type="evidence" value="ECO:0007669"/>
    <property type="project" value="UniProtKB-KW"/>
</dbReference>
<feature type="compositionally biased region" description="Basic and acidic residues" evidence="5">
    <location>
        <begin position="295"/>
        <end position="316"/>
    </location>
</feature>
<evidence type="ECO:0000313" key="7">
    <source>
        <dbReference type="EMBL" id="RPA80658.1"/>
    </source>
</evidence>
<feature type="compositionally biased region" description="Polar residues" evidence="5">
    <location>
        <begin position="39"/>
        <end position="50"/>
    </location>
</feature>
<evidence type="ECO:0000256" key="4">
    <source>
        <dbReference type="SAM" id="Coils"/>
    </source>
</evidence>
<dbReference type="PANTHER" id="PTHR10938">
    <property type="entry name" value="TRANSLATION INITIATION FACTOR IF-3"/>
    <property type="match status" value="1"/>
</dbReference>
<evidence type="ECO:0000256" key="1">
    <source>
        <dbReference type="ARBA" id="ARBA00005439"/>
    </source>
</evidence>
<proteinExistence type="inferred from homology"/>
<dbReference type="EMBL" id="ML119686">
    <property type="protein sequence ID" value="RPA80658.1"/>
    <property type="molecule type" value="Genomic_DNA"/>
</dbReference>
<comment type="similarity">
    <text evidence="1">Belongs to the IF-3 family.</text>
</comment>
<dbReference type="InterPro" id="IPR019815">
    <property type="entry name" value="Translation_initiation_fac_3_C"/>
</dbReference>
<dbReference type="Pfam" id="PF00707">
    <property type="entry name" value="IF3_C"/>
    <property type="match status" value="1"/>
</dbReference>
<reference evidence="7 8" key="1">
    <citation type="journal article" date="2018" name="Nat. Ecol. Evol.">
        <title>Pezizomycetes genomes reveal the molecular basis of ectomycorrhizal truffle lifestyle.</title>
        <authorList>
            <person name="Murat C."/>
            <person name="Payen T."/>
            <person name="Noel B."/>
            <person name="Kuo A."/>
            <person name="Morin E."/>
            <person name="Chen J."/>
            <person name="Kohler A."/>
            <person name="Krizsan K."/>
            <person name="Balestrini R."/>
            <person name="Da Silva C."/>
            <person name="Montanini B."/>
            <person name="Hainaut M."/>
            <person name="Levati E."/>
            <person name="Barry K.W."/>
            <person name="Belfiori B."/>
            <person name="Cichocki N."/>
            <person name="Clum A."/>
            <person name="Dockter R.B."/>
            <person name="Fauchery L."/>
            <person name="Guy J."/>
            <person name="Iotti M."/>
            <person name="Le Tacon F."/>
            <person name="Lindquist E.A."/>
            <person name="Lipzen A."/>
            <person name="Malagnac F."/>
            <person name="Mello A."/>
            <person name="Molinier V."/>
            <person name="Miyauchi S."/>
            <person name="Poulain J."/>
            <person name="Riccioni C."/>
            <person name="Rubini A."/>
            <person name="Sitrit Y."/>
            <person name="Splivallo R."/>
            <person name="Traeger S."/>
            <person name="Wang M."/>
            <person name="Zifcakova L."/>
            <person name="Wipf D."/>
            <person name="Zambonelli A."/>
            <person name="Paolocci F."/>
            <person name="Nowrousian M."/>
            <person name="Ottonello S."/>
            <person name="Baldrian P."/>
            <person name="Spatafora J.W."/>
            <person name="Henrissat B."/>
            <person name="Nagy L.G."/>
            <person name="Aury J.M."/>
            <person name="Wincker P."/>
            <person name="Grigoriev I.V."/>
            <person name="Bonfante P."/>
            <person name="Martin F.M."/>
        </authorList>
    </citation>
    <scope>NUCLEOTIDE SEQUENCE [LARGE SCALE GENOMIC DNA]</scope>
    <source>
        <strain evidence="7 8">RN42</strain>
    </source>
</reference>
<dbReference type="STRING" id="1160509.A0A3N4I7H6"/>
<gene>
    <name evidence="7" type="ORF">BJ508DRAFT_377019</name>
</gene>
<evidence type="ECO:0000313" key="8">
    <source>
        <dbReference type="Proteomes" id="UP000275078"/>
    </source>
</evidence>
<dbReference type="GO" id="GO:0070124">
    <property type="term" value="P:mitochondrial translational initiation"/>
    <property type="evidence" value="ECO:0007669"/>
    <property type="project" value="TreeGrafter"/>
</dbReference>
<feature type="coiled-coil region" evidence="4">
    <location>
        <begin position="172"/>
        <end position="207"/>
    </location>
</feature>
<dbReference type="Proteomes" id="UP000275078">
    <property type="component" value="Unassembled WGS sequence"/>
</dbReference>
<feature type="region of interest" description="Disordered" evidence="5">
    <location>
        <begin position="32"/>
        <end position="72"/>
    </location>
</feature>
<dbReference type="AlphaFoldDB" id="A0A3N4I7H6"/>
<keyword evidence="4" id="KW-0175">Coiled coil</keyword>
<dbReference type="InterPro" id="IPR001288">
    <property type="entry name" value="Translation_initiation_fac_3"/>
</dbReference>
<name>A0A3N4I7H6_ASCIM</name>
<dbReference type="OrthoDB" id="21573at2759"/>
<protein>
    <recommendedName>
        <fullName evidence="6">Translation initiation factor 3 C-terminal domain-containing protein</fullName>
    </recommendedName>
</protein>
<dbReference type="GO" id="GO:0043022">
    <property type="term" value="F:ribosome binding"/>
    <property type="evidence" value="ECO:0007669"/>
    <property type="project" value="TreeGrafter"/>
</dbReference>
<accession>A0A3N4I7H6</accession>
<dbReference type="PANTHER" id="PTHR10938:SF0">
    <property type="entry name" value="TRANSLATION INITIATION FACTOR IF-3, MITOCHONDRIAL"/>
    <property type="match status" value="1"/>
</dbReference>
<dbReference type="InterPro" id="IPR036788">
    <property type="entry name" value="T_IF-3_C_sf"/>
</dbReference>
<feature type="domain" description="Translation initiation factor 3 C-terminal" evidence="6">
    <location>
        <begin position="200"/>
        <end position="262"/>
    </location>
</feature>
<evidence type="ECO:0000256" key="3">
    <source>
        <dbReference type="ARBA" id="ARBA00022917"/>
    </source>
</evidence>
<dbReference type="SUPFAM" id="SSF55200">
    <property type="entry name" value="Translation initiation factor IF3, C-terminal domain"/>
    <property type="match status" value="1"/>
</dbReference>
<sequence length="316" mass="35879">MSLTKALPLFRPRPQCLSKLCSPRSYAYYPPRGPGFSAPQASPNAQSQYSRPAVRPSYEGPIQRDPRLYTPPPIPDTFSENVANRQRAAQNKFGNKQAAAEEEEQWPENYMIPTSHDGLVQLIGEDGRKIGPSKLRETLDAMNLNTHVIKMVSLQFSPTDGPWVRIYDREKLERHEREIAEREKERAAEAKAEAERYKKEVKELKISWGIGEHDLGIKMKKAKEFLEHGKRVHVTLAIKKKMARVELSQMKDLVERIKDLMAGFGGEEYKPMDGTIGRMAELKFRPGKGLKKGKKEKEVVGEEAVADGRVEPTKEN</sequence>